<protein>
    <submittedName>
        <fullName evidence="2">PadR family transcriptional regulator</fullName>
    </submittedName>
</protein>
<dbReference type="InterPro" id="IPR052509">
    <property type="entry name" value="Metal_resp_DNA-bind_regulator"/>
</dbReference>
<dbReference type="InterPro" id="IPR036390">
    <property type="entry name" value="WH_DNA-bd_sf"/>
</dbReference>
<comment type="caution">
    <text evidence="2">The sequence shown here is derived from an EMBL/GenBank/DDBJ whole genome shotgun (WGS) entry which is preliminary data.</text>
</comment>
<sequence length="197" mass="21970">MVRRKVANTLALAVLGLLQEKSMHPYEMASTLRERGKDSSFKITTGSLYDTVAALVRHEWITPVETVKDGRRPERTVYTTTETGQQEFVSWVDELIRTPVVEYPKFLAAVSYLGALGPERAADALGERAGQLELQITEARQMMADTVGSGLLPRLFMIEGEYGLHVLAAELEWTVRTRDEIRDGTLTWPAADGTWSA</sequence>
<accession>A0ABQ3X877</accession>
<gene>
    <name evidence="2" type="ORF">Aco03nite_031100</name>
</gene>
<dbReference type="Pfam" id="PF03551">
    <property type="entry name" value="PadR"/>
    <property type="match status" value="1"/>
</dbReference>
<proteinExistence type="predicted"/>
<dbReference type="SUPFAM" id="SSF46785">
    <property type="entry name" value="Winged helix' DNA-binding domain"/>
    <property type="match status" value="1"/>
</dbReference>
<reference evidence="2 3" key="1">
    <citation type="submission" date="2021-01" db="EMBL/GenBank/DDBJ databases">
        <title>Whole genome shotgun sequence of Actinoplanes couchii NBRC 106145.</title>
        <authorList>
            <person name="Komaki H."/>
            <person name="Tamura T."/>
        </authorList>
    </citation>
    <scope>NUCLEOTIDE SEQUENCE [LARGE SCALE GENOMIC DNA]</scope>
    <source>
        <strain evidence="2 3">NBRC 106145</strain>
    </source>
</reference>
<evidence type="ECO:0000259" key="1">
    <source>
        <dbReference type="Pfam" id="PF03551"/>
    </source>
</evidence>
<name>A0ABQ3X877_9ACTN</name>
<dbReference type="PANTHER" id="PTHR33169:SF27">
    <property type="entry name" value="TRANSCRIPTIONAL REGULATOR PADR FAMILY PROTEIN"/>
    <property type="match status" value="1"/>
</dbReference>
<evidence type="ECO:0000313" key="2">
    <source>
        <dbReference type="EMBL" id="GID54706.1"/>
    </source>
</evidence>
<dbReference type="InterPro" id="IPR036388">
    <property type="entry name" value="WH-like_DNA-bd_sf"/>
</dbReference>
<evidence type="ECO:0000313" key="3">
    <source>
        <dbReference type="Proteomes" id="UP000612282"/>
    </source>
</evidence>
<dbReference type="PANTHER" id="PTHR33169">
    <property type="entry name" value="PADR-FAMILY TRANSCRIPTIONAL REGULATOR"/>
    <property type="match status" value="1"/>
</dbReference>
<feature type="domain" description="Transcription regulator PadR N-terminal" evidence="1">
    <location>
        <begin position="14"/>
        <end position="88"/>
    </location>
</feature>
<dbReference type="EMBL" id="BOMG01000042">
    <property type="protein sequence ID" value="GID54706.1"/>
    <property type="molecule type" value="Genomic_DNA"/>
</dbReference>
<organism evidence="2 3">
    <name type="scientific">Actinoplanes couchii</name>
    <dbReference type="NCBI Taxonomy" id="403638"/>
    <lineage>
        <taxon>Bacteria</taxon>
        <taxon>Bacillati</taxon>
        <taxon>Actinomycetota</taxon>
        <taxon>Actinomycetes</taxon>
        <taxon>Micromonosporales</taxon>
        <taxon>Micromonosporaceae</taxon>
        <taxon>Actinoplanes</taxon>
    </lineage>
</organism>
<dbReference type="Proteomes" id="UP000612282">
    <property type="component" value="Unassembled WGS sequence"/>
</dbReference>
<dbReference type="RefSeq" id="WP_203795794.1">
    <property type="nucleotide sequence ID" value="NZ_BAAAQE010000036.1"/>
</dbReference>
<keyword evidence="3" id="KW-1185">Reference proteome</keyword>
<dbReference type="Gene3D" id="1.10.10.10">
    <property type="entry name" value="Winged helix-like DNA-binding domain superfamily/Winged helix DNA-binding domain"/>
    <property type="match status" value="1"/>
</dbReference>
<dbReference type="InterPro" id="IPR005149">
    <property type="entry name" value="Tscrpt_reg_PadR_N"/>
</dbReference>